<evidence type="ECO:0000313" key="3">
    <source>
        <dbReference type="Proteomes" id="UP000217076"/>
    </source>
</evidence>
<dbReference type="OrthoDB" id="5679025at2"/>
<gene>
    <name evidence="2" type="ORF">SAMN05421742_11049</name>
</gene>
<reference evidence="3" key="1">
    <citation type="submission" date="2016-10" db="EMBL/GenBank/DDBJ databases">
        <authorList>
            <person name="Varghese N."/>
            <person name="Submissions S."/>
        </authorList>
    </citation>
    <scope>NUCLEOTIDE SEQUENCE [LARGE SCALE GENOMIC DNA]</scope>
    <source>
        <strain evidence="3">930I</strain>
    </source>
</reference>
<dbReference type="Pfam" id="PF10881">
    <property type="entry name" value="DUF2726"/>
    <property type="match status" value="1"/>
</dbReference>
<feature type="domain" description="DUF2726" evidence="1">
    <location>
        <begin position="63"/>
        <end position="169"/>
    </location>
</feature>
<organism evidence="2 3">
    <name type="scientific">Roseospirillum parvum</name>
    <dbReference type="NCBI Taxonomy" id="83401"/>
    <lineage>
        <taxon>Bacteria</taxon>
        <taxon>Pseudomonadati</taxon>
        <taxon>Pseudomonadota</taxon>
        <taxon>Alphaproteobacteria</taxon>
        <taxon>Rhodospirillales</taxon>
        <taxon>Rhodospirillaceae</taxon>
        <taxon>Roseospirillum</taxon>
    </lineage>
</organism>
<dbReference type="Gene3D" id="3.40.960.10">
    <property type="entry name" value="VSR Endonuclease"/>
    <property type="match status" value="1"/>
</dbReference>
<sequence length="205" mass="22824">MLDLITGIAVGIVATALSLEVKKQKNKRIFKRYDLSDAGNQLRFIEEVKLYRKRPINRESYEHFRYIEQHLKNRQEGLRILAEVGLGAFIGTSDAASTEKQRKRAFSSYNSKRVDFLVIDAFGNPAVAIEYHGSGHHLSPDAVARDAVKKRALQKAGIELLEIYPNAHKPEVLARLDAILARHAGTTGRLAAPHRPHLQAVAVGA</sequence>
<dbReference type="Proteomes" id="UP000217076">
    <property type="component" value="Unassembled WGS sequence"/>
</dbReference>
<protein>
    <recommendedName>
        <fullName evidence="1">DUF2726 domain-containing protein</fullName>
    </recommendedName>
</protein>
<proteinExistence type="predicted"/>
<evidence type="ECO:0000313" key="2">
    <source>
        <dbReference type="EMBL" id="SDH69593.1"/>
    </source>
</evidence>
<dbReference type="InterPro" id="IPR024402">
    <property type="entry name" value="DUF2726"/>
</dbReference>
<dbReference type="RefSeq" id="WP_092621016.1">
    <property type="nucleotide sequence ID" value="NZ_FNCV01000010.1"/>
</dbReference>
<dbReference type="EMBL" id="FNCV01000010">
    <property type="protein sequence ID" value="SDH69593.1"/>
    <property type="molecule type" value="Genomic_DNA"/>
</dbReference>
<evidence type="ECO:0000259" key="1">
    <source>
        <dbReference type="Pfam" id="PF10881"/>
    </source>
</evidence>
<accession>A0A1G8EI41</accession>
<name>A0A1G8EI41_9PROT</name>
<keyword evidence="3" id="KW-1185">Reference proteome</keyword>
<dbReference type="AlphaFoldDB" id="A0A1G8EI41"/>